<dbReference type="Gene3D" id="1.10.287.130">
    <property type="match status" value="1"/>
</dbReference>
<dbReference type="Pfam" id="PF07495">
    <property type="entry name" value="Y_Y_Y"/>
    <property type="match status" value="1"/>
</dbReference>
<dbReference type="GO" id="GO:0003700">
    <property type="term" value="F:DNA-binding transcription factor activity"/>
    <property type="evidence" value="ECO:0007669"/>
    <property type="project" value="InterPro"/>
</dbReference>
<evidence type="ECO:0000256" key="12">
    <source>
        <dbReference type="SAM" id="Phobius"/>
    </source>
</evidence>
<dbReference type="SUPFAM" id="SSF47384">
    <property type="entry name" value="Homodimeric domain of signal transducing histidine kinase"/>
    <property type="match status" value="1"/>
</dbReference>
<reference evidence="16 17" key="1">
    <citation type="submission" date="2019-03" db="EMBL/GenBank/DDBJ databases">
        <title>Genomic Encyclopedia of Type Strains, Phase IV (KMG-IV): sequencing the most valuable type-strain genomes for metagenomic binning, comparative biology and taxonomic classification.</title>
        <authorList>
            <person name="Goeker M."/>
        </authorList>
    </citation>
    <scope>NUCLEOTIDE SEQUENCE [LARGE SCALE GENOMIC DNA]</scope>
    <source>
        <strain evidence="16 17">DSM 24179</strain>
    </source>
</reference>
<evidence type="ECO:0000256" key="5">
    <source>
        <dbReference type="ARBA" id="ARBA00022741"/>
    </source>
</evidence>
<evidence type="ECO:0000256" key="7">
    <source>
        <dbReference type="ARBA" id="ARBA00022840"/>
    </source>
</evidence>
<keyword evidence="3 11" id="KW-0597">Phosphoprotein</keyword>
<dbReference type="EMBL" id="SLWK01000004">
    <property type="protein sequence ID" value="TCO08846.1"/>
    <property type="molecule type" value="Genomic_DNA"/>
</dbReference>
<gene>
    <name evidence="16" type="ORF">EV194_104157</name>
</gene>
<evidence type="ECO:0000259" key="15">
    <source>
        <dbReference type="PROSITE" id="PS50110"/>
    </source>
</evidence>
<keyword evidence="12" id="KW-0472">Membrane</keyword>
<dbReference type="GO" id="GO:0043565">
    <property type="term" value="F:sequence-specific DNA binding"/>
    <property type="evidence" value="ECO:0007669"/>
    <property type="project" value="InterPro"/>
</dbReference>
<dbReference type="Gene3D" id="2.130.10.10">
    <property type="entry name" value="YVTN repeat-like/Quinoprotein amine dehydrogenase"/>
    <property type="match status" value="2"/>
</dbReference>
<keyword evidence="7" id="KW-0067">ATP-binding</keyword>
<dbReference type="PANTHER" id="PTHR43547:SF2">
    <property type="entry name" value="HYBRID SIGNAL TRANSDUCTION HISTIDINE KINASE C"/>
    <property type="match status" value="1"/>
</dbReference>
<dbReference type="PRINTS" id="PR00344">
    <property type="entry name" value="BCTRLSENSOR"/>
</dbReference>
<dbReference type="SMART" id="SM00342">
    <property type="entry name" value="HTH_ARAC"/>
    <property type="match status" value="1"/>
</dbReference>
<dbReference type="CDD" id="cd17574">
    <property type="entry name" value="REC_OmpR"/>
    <property type="match status" value="1"/>
</dbReference>
<keyword evidence="9" id="KW-0805">Transcription regulation</keyword>
<evidence type="ECO:0000256" key="9">
    <source>
        <dbReference type="ARBA" id="ARBA00023015"/>
    </source>
</evidence>
<keyword evidence="12" id="KW-1133">Transmembrane helix</keyword>
<dbReference type="SUPFAM" id="SSF52172">
    <property type="entry name" value="CheY-like"/>
    <property type="match status" value="1"/>
</dbReference>
<feature type="domain" description="Histidine kinase" evidence="14">
    <location>
        <begin position="867"/>
        <end position="1096"/>
    </location>
</feature>
<dbReference type="InterPro" id="IPR001789">
    <property type="entry name" value="Sig_transdc_resp-reg_receiver"/>
</dbReference>
<dbReference type="SMART" id="SM00448">
    <property type="entry name" value="REC"/>
    <property type="match status" value="1"/>
</dbReference>
<dbReference type="RefSeq" id="WP_132433425.1">
    <property type="nucleotide sequence ID" value="NZ_SLWK01000004.1"/>
</dbReference>
<dbReference type="InterPro" id="IPR003594">
    <property type="entry name" value="HATPase_dom"/>
</dbReference>
<dbReference type="InterPro" id="IPR011123">
    <property type="entry name" value="Y_Y_Y"/>
</dbReference>
<evidence type="ECO:0000256" key="10">
    <source>
        <dbReference type="ARBA" id="ARBA00023163"/>
    </source>
</evidence>
<dbReference type="PROSITE" id="PS50109">
    <property type="entry name" value="HIS_KIN"/>
    <property type="match status" value="1"/>
</dbReference>
<dbReference type="PROSITE" id="PS01124">
    <property type="entry name" value="HTH_ARAC_FAMILY_2"/>
    <property type="match status" value="1"/>
</dbReference>
<evidence type="ECO:0000259" key="13">
    <source>
        <dbReference type="PROSITE" id="PS01124"/>
    </source>
</evidence>
<feature type="transmembrane region" description="Helical" evidence="12">
    <location>
        <begin position="814"/>
        <end position="834"/>
    </location>
</feature>
<evidence type="ECO:0000256" key="2">
    <source>
        <dbReference type="ARBA" id="ARBA00012438"/>
    </source>
</evidence>
<dbReference type="InterPro" id="IPR015943">
    <property type="entry name" value="WD40/YVTN_repeat-like_dom_sf"/>
</dbReference>
<dbReference type="Pfam" id="PF00512">
    <property type="entry name" value="HisKA"/>
    <property type="match status" value="1"/>
</dbReference>
<sequence length="1380" mass="157949">MEKNILCIIVFLLSILKIEGQQAANQFRRIDSESGLSNNQINTIHADSRGFLWFATVSGLNRYDGHSFRVFKNIPGDQTSIPENSIHEIYEDHLGYLWLFTGISTFSIYNPKTESFGTDHELFSKNISLPRTFINTIRVDVDSNVWICNDQMGLYYYHRRSDYLQRLYHHPEERTSISSDRVKDVRFSNNGKAYVLHANGLVDVLDTETLQVEETIEAGGDFIVSEAGRVLKLFLDSDDDIWIYSNNTPDGLFYINQKSGESRHFLPSHHSNSISSRSVSGVLEDSQGRIWLGTDHGGINIIDKNDFSITVIDHVPGDVTSLSGNSITSLEKSREGIIWVGTFKNGINYSHDHLFQFDLYRSQHFETDRFFSNDVNCFAEDSKGNLWIGTNGYGLVYYDRNLGTFTTYRHNPANPNSLSSDIIVSLFNDHNDDLWIGTYQGGLNRFDGQRFHHFRHDVSNASSLPDDRVWNILRDSQNRLWVATLGGGLSLYDERSGGFIHHREDDYNSVSGDYVLTLFEDSRGSLWIGTSTGVTVLDGTTQRFRQYMYNGEYESGLSNNSVLSFAEDLQGRIWLGTRNGLNLYNRETRTFKVFREEDGLPDHNIISMQIDKQGNLWIATLNGLSSLTLNNEKDVYVFRNYDLLDGLQGLEFNEHSTLRTSKGELIFGGANGFNLFKPEKVIDHHQQFSVILTEFRLFNRPIAIGENVGGRTILHKALNQSGEISLRHNQNVFSIEFSGLNYFHPERTRFRYKLEGFNQDWIETDSRNRIATYTNLNPGTYTFKVKAMGSDGSWSTDETHLSIVVIPPFYATSLAYTIYLIFFILLIGSLIWIIKRREKMKFLREQERSDYQRSREMDAMKLRFFTNVSHEFRTPLTLILSPLDNLLKEIKDENLYAQLSMVQRNARRLLNLVNQILDFRKIEADKASLNLTYGDLSRFLEDAFNSFRDLFENKKVKYDFKCEVKNYYANFDFDKMEKIVFNLLSNALKFTHENGIVSMNVVTYKPGDSGYSDRFNNREYIEFLVADTGVGISVDKHEKIFERFYQSTEDVEIANQGSGIGLALTLEFVKIHGGTIEVKSEKGNGSTFIVRLPLDTSVPDDSHQDDVLADETFEEEQNGVGSVQSLSATKPEVLLVEDNEDLRSYLRNNLKEQYEVSEAANGQIAWEKILDSPPHLIVSDIMMPVEDGIQLCKRIKGDPRTSHIPVILLTAKVSSQQKIEGLEAGAEDYITKPFIFDVLELKIKRLIELRLLFQKMFSKKFEIKPGEIGITSLDEKFLNKALKVVEKNIGNSEFSVEKMGRELGVSRGHLYNKLVALTDKTPVEFIRIMRLKRAAQLLGKSQLTVSEIAFQVGFNDPKYFSKYFKEEFGVVPSEYAKSNQ</sequence>
<dbReference type="Pfam" id="PF00072">
    <property type="entry name" value="Response_reg"/>
    <property type="match status" value="1"/>
</dbReference>
<dbReference type="Gene3D" id="3.30.565.10">
    <property type="entry name" value="Histidine kinase-like ATPase, C-terminal domain"/>
    <property type="match status" value="1"/>
</dbReference>
<dbReference type="GO" id="GO:0005524">
    <property type="term" value="F:ATP binding"/>
    <property type="evidence" value="ECO:0007669"/>
    <property type="project" value="UniProtKB-KW"/>
</dbReference>
<keyword evidence="10" id="KW-0804">Transcription</keyword>
<evidence type="ECO:0000256" key="6">
    <source>
        <dbReference type="ARBA" id="ARBA00022777"/>
    </source>
</evidence>
<dbReference type="InterPro" id="IPR036097">
    <property type="entry name" value="HisK_dim/P_sf"/>
</dbReference>
<dbReference type="InterPro" id="IPR013783">
    <property type="entry name" value="Ig-like_fold"/>
</dbReference>
<dbReference type="InterPro" id="IPR011110">
    <property type="entry name" value="Reg_prop"/>
</dbReference>
<dbReference type="Pfam" id="PF02518">
    <property type="entry name" value="HATPase_c"/>
    <property type="match status" value="1"/>
</dbReference>
<keyword evidence="6 16" id="KW-0418">Kinase</keyword>
<feature type="domain" description="HTH araC/xylS-type" evidence="13">
    <location>
        <begin position="1279"/>
        <end position="1378"/>
    </location>
</feature>
<dbReference type="InterPro" id="IPR036890">
    <property type="entry name" value="HATPase_C_sf"/>
</dbReference>
<dbReference type="InterPro" id="IPR011006">
    <property type="entry name" value="CheY-like_superfamily"/>
</dbReference>
<dbReference type="SUPFAM" id="SSF63829">
    <property type="entry name" value="Calcium-dependent phosphotriesterase"/>
    <property type="match status" value="2"/>
</dbReference>
<dbReference type="FunFam" id="2.60.40.10:FF:000791">
    <property type="entry name" value="Two-component system sensor histidine kinase/response regulator"/>
    <property type="match status" value="1"/>
</dbReference>
<dbReference type="Gene3D" id="1.10.10.60">
    <property type="entry name" value="Homeodomain-like"/>
    <property type="match status" value="1"/>
</dbReference>
<feature type="domain" description="Response regulatory" evidence="15">
    <location>
        <begin position="1132"/>
        <end position="1247"/>
    </location>
</feature>
<dbReference type="SMART" id="SM00388">
    <property type="entry name" value="HisKA"/>
    <property type="match status" value="1"/>
</dbReference>
<evidence type="ECO:0000256" key="1">
    <source>
        <dbReference type="ARBA" id="ARBA00000085"/>
    </source>
</evidence>
<dbReference type="InterPro" id="IPR003661">
    <property type="entry name" value="HisK_dim/P_dom"/>
</dbReference>
<dbReference type="EC" id="2.7.13.3" evidence="2"/>
<dbReference type="SUPFAM" id="SSF63825">
    <property type="entry name" value="YWTD domain"/>
    <property type="match status" value="1"/>
</dbReference>
<evidence type="ECO:0000313" key="16">
    <source>
        <dbReference type="EMBL" id="TCO08846.1"/>
    </source>
</evidence>
<dbReference type="InterPro" id="IPR005467">
    <property type="entry name" value="His_kinase_dom"/>
</dbReference>
<organism evidence="16 17">
    <name type="scientific">Natronoflexus pectinivorans</name>
    <dbReference type="NCBI Taxonomy" id="682526"/>
    <lineage>
        <taxon>Bacteria</taxon>
        <taxon>Pseudomonadati</taxon>
        <taxon>Bacteroidota</taxon>
        <taxon>Bacteroidia</taxon>
        <taxon>Marinilabiliales</taxon>
        <taxon>Marinilabiliaceae</taxon>
        <taxon>Natronoflexus</taxon>
    </lineage>
</organism>
<evidence type="ECO:0000256" key="8">
    <source>
        <dbReference type="ARBA" id="ARBA00023012"/>
    </source>
</evidence>
<dbReference type="PROSITE" id="PS50110">
    <property type="entry name" value="RESPONSE_REGULATORY"/>
    <property type="match status" value="1"/>
</dbReference>
<dbReference type="InterPro" id="IPR004358">
    <property type="entry name" value="Sig_transdc_His_kin-like_C"/>
</dbReference>
<comment type="caution">
    <text evidence="16">The sequence shown here is derived from an EMBL/GenBank/DDBJ whole genome shotgun (WGS) entry which is preliminary data.</text>
</comment>
<dbReference type="Proteomes" id="UP000295221">
    <property type="component" value="Unassembled WGS sequence"/>
</dbReference>
<dbReference type="Pfam" id="PF07494">
    <property type="entry name" value="Reg_prop"/>
    <property type="match status" value="9"/>
</dbReference>
<dbReference type="Gene3D" id="2.60.40.10">
    <property type="entry name" value="Immunoglobulins"/>
    <property type="match status" value="1"/>
</dbReference>
<dbReference type="Gene3D" id="3.40.50.2300">
    <property type="match status" value="1"/>
</dbReference>
<evidence type="ECO:0000256" key="11">
    <source>
        <dbReference type="PROSITE-ProRule" id="PRU00169"/>
    </source>
</evidence>
<keyword evidence="12" id="KW-0812">Transmembrane</keyword>
<dbReference type="Pfam" id="PF12833">
    <property type="entry name" value="HTH_18"/>
    <property type="match status" value="1"/>
</dbReference>
<dbReference type="SUPFAM" id="SSF55874">
    <property type="entry name" value="ATPase domain of HSP90 chaperone/DNA topoisomerase II/histidine kinase"/>
    <property type="match status" value="1"/>
</dbReference>
<evidence type="ECO:0000259" key="14">
    <source>
        <dbReference type="PROSITE" id="PS50109"/>
    </source>
</evidence>
<keyword evidence="4" id="KW-0808">Transferase</keyword>
<keyword evidence="8" id="KW-0902">Two-component regulatory system</keyword>
<dbReference type="PANTHER" id="PTHR43547">
    <property type="entry name" value="TWO-COMPONENT HISTIDINE KINASE"/>
    <property type="match status" value="1"/>
</dbReference>
<dbReference type="CDD" id="cd00082">
    <property type="entry name" value="HisKA"/>
    <property type="match status" value="1"/>
</dbReference>
<feature type="modified residue" description="4-aspartylphosphate" evidence="11">
    <location>
        <position position="1180"/>
    </location>
</feature>
<dbReference type="FunFam" id="1.10.287.130:FF:000034">
    <property type="entry name" value="Two-component system sensor histidine kinase/response regulator"/>
    <property type="match status" value="1"/>
</dbReference>
<dbReference type="GO" id="GO:0000155">
    <property type="term" value="F:phosphorelay sensor kinase activity"/>
    <property type="evidence" value="ECO:0007669"/>
    <property type="project" value="InterPro"/>
</dbReference>
<keyword evidence="5" id="KW-0547">Nucleotide-binding</keyword>
<dbReference type="OrthoDB" id="9797097at2"/>
<evidence type="ECO:0000313" key="17">
    <source>
        <dbReference type="Proteomes" id="UP000295221"/>
    </source>
</evidence>
<accession>A0A4R2GKT7</accession>
<dbReference type="SMART" id="SM00387">
    <property type="entry name" value="HATPase_c"/>
    <property type="match status" value="1"/>
</dbReference>
<dbReference type="CDD" id="cd00146">
    <property type="entry name" value="PKD"/>
    <property type="match status" value="1"/>
</dbReference>
<comment type="catalytic activity">
    <reaction evidence="1">
        <text>ATP + protein L-histidine = ADP + protein N-phospho-L-histidine.</text>
        <dbReference type="EC" id="2.7.13.3"/>
    </reaction>
</comment>
<proteinExistence type="predicted"/>
<evidence type="ECO:0000256" key="3">
    <source>
        <dbReference type="ARBA" id="ARBA00022553"/>
    </source>
</evidence>
<dbReference type="InterPro" id="IPR018060">
    <property type="entry name" value="HTH_AraC"/>
</dbReference>
<evidence type="ECO:0000256" key="4">
    <source>
        <dbReference type="ARBA" id="ARBA00022679"/>
    </source>
</evidence>
<dbReference type="FunFam" id="3.30.565.10:FF:000037">
    <property type="entry name" value="Hybrid sensor histidine kinase/response regulator"/>
    <property type="match status" value="1"/>
</dbReference>
<dbReference type="SUPFAM" id="SSF46689">
    <property type="entry name" value="Homeodomain-like"/>
    <property type="match status" value="1"/>
</dbReference>
<keyword evidence="17" id="KW-1185">Reference proteome</keyword>
<dbReference type="InterPro" id="IPR009057">
    <property type="entry name" value="Homeodomain-like_sf"/>
</dbReference>
<name>A0A4R2GKT7_9BACT</name>
<protein>
    <recommendedName>
        <fullName evidence="2">histidine kinase</fullName>
        <ecNumber evidence="2">2.7.13.3</ecNumber>
    </recommendedName>
</protein>